<evidence type="ECO:0000256" key="2">
    <source>
        <dbReference type="ARBA" id="ARBA00022803"/>
    </source>
</evidence>
<keyword evidence="1" id="KW-0677">Repeat</keyword>
<evidence type="ECO:0000313" key="8">
    <source>
        <dbReference type="Proteomes" id="UP000527324"/>
    </source>
</evidence>
<gene>
    <name evidence="7" type="ORF">GGQ93_000425</name>
</gene>
<feature type="coiled-coil region" evidence="4">
    <location>
        <begin position="245"/>
        <end position="272"/>
    </location>
</feature>
<dbReference type="Proteomes" id="UP000527324">
    <property type="component" value="Unassembled WGS sequence"/>
</dbReference>
<keyword evidence="8" id="KW-1185">Reference proteome</keyword>
<dbReference type="PROSITE" id="PS50005">
    <property type="entry name" value="TPR"/>
    <property type="match status" value="1"/>
</dbReference>
<feature type="compositionally biased region" description="Polar residues" evidence="5">
    <location>
        <begin position="30"/>
        <end position="40"/>
    </location>
</feature>
<keyword evidence="4" id="KW-0175">Coiled coil</keyword>
<keyword evidence="6" id="KW-0732">Signal</keyword>
<evidence type="ECO:0000256" key="5">
    <source>
        <dbReference type="SAM" id="MobiDB-lite"/>
    </source>
</evidence>
<feature type="repeat" description="TPR" evidence="3">
    <location>
        <begin position="576"/>
        <end position="609"/>
    </location>
</feature>
<feature type="signal peptide" evidence="6">
    <location>
        <begin position="1"/>
        <end position="26"/>
    </location>
</feature>
<dbReference type="SUPFAM" id="SSF48452">
    <property type="entry name" value="TPR-like"/>
    <property type="match status" value="3"/>
</dbReference>
<evidence type="ECO:0000256" key="3">
    <source>
        <dbReference type="PROSITE-ProRule" id="PRU00339"/>
    </source>
</evidence>
<dbReference type="SMART" id="SM00028">
    <property type="entry name" value="TPR"/>
    <property type="match status" value="5"/>
</dbReference>
<dbReference type="EMBL" id="JACHOQ010000001">
    <property type="protein sequence ID" value="MBB5738734.1"/>
    <property type="molecule type" value="Genomic_DNA"/>
</dbReference>
<keyword evidence="2 3" id="KW-0802">TPR repeat</keyword>
<feature type="chain" id="PRO_5030950094" evidence="6">
    <location>
        <begin position="27"/>
        <end position="634"/>
    </location>
</feature>
<reference evidence="7 8" key="1">
    <citation type="submission" date="2020-08" db="EMBL/GenBank/DDBJ databases">
        <title>Genomic Encyclopedia of Type Strains, Phase IV (KMG-IV): sequencing the most valuable type-strain genomes for metagenomic binning, comparative biology and taxonomic classification.</title>
        <authorList>
            <person name="Goeker M."/>
        </authorList>
    </citation>
    <scope>NUCLEOTIDE SEQUENCE [LARGE SCALE GENOMIC DNA]</scope>
    <source>
        <strain evidence="7 8">DSM 4731</strain>
    </source>
</reference>
<evidence type="ECO:0000313" key="7">
    <source>
        <dbReference type="EMBL" id="MBB5738734.1"/>
    </source>
</evidence>
<evidence type="ECO:0000256" key="1">
    <source>
        <dbReference type="ARBA" id="ARBA00022737"/>
    </source>
</evidence>
<protein>
    <submittedName>
        <fullName evidence="7">Tetratricopeptide (TPR) repeat protein</fullName>
    </submittedName>
</protein>
<accession>A0A7W9F988</accession>
<dbReference type="InterPro" id="IPR011990">
    <property type="entry name" value="TPR-like_helical_dom_sf"/>
</dbReference>
<dbReference type="RefSeq" id="WP_183214973.1">
    <property type="nucleotide sequence ID" value="NZ_CAJFZW010000003.1"/>
</dbReference>
<feature type="region of interest" description="Disordered" evidence="5">
    <location>
        <begin position="29"/>
        <end position="101"/>
    </location>
</feature>
<dbReference type="PANTHER" id="PTHR44858">
    <property type="entry name" value="TETRATRICOPEPTIDE REPEAT PROTEIN 6"/>
    <property type="match status" value="1"/>
</dbReference>
<dbReference type="InterPro" id="IPR050498">
    <property type="entry name" value="Ycf3"/>
</dbReference>
<dbReference type="InterPro" id="IPR019734">
    <property type="entry name" value="TPR_rpt"/>
</dbReference>
<name>A0A7W9F988_9CAUL</name>
<dbReference type="AlphaFoldDB" id="A0A7W9F988"/>
<proteinExistence type="predicted"/>
<feature type="compositionally biased region" description="Acidic residues" evidence="5">
    <location>
        <begin position="58"/>
        <end position="67"/>
    </location>
</feature>
<organism evidence="7 8">
    <name type="scientific">Brevundimonas aurantiaca</name>
    <dbReference type="NCBI Taxonomy" id="74316"/>
    <lineage>
        <taxon>Bacteria</taxon>
        <taxon>Pseudomonadati</taxon>
        <taxon>Pseudomonadota</taxon>
        <taxon>Alphaproteobacteria</taxon>
        <taxon>Caulobacterales</taxon>
        <taxon>Caulobacteraceae</taxon>
        <taxon>Brevundimonas</taxon>
    </lineage>
</organism>
<evidence type="ECO:0000256" key="4">
    <source>
        <dbReference type="SAM" id="Coils"/>
    </source>
</evidence>
<dbReference type="Gene3D" id="1.25.40.10">
    <property type="entry name" value="Tetratricopeptide repeat domain"/>
    <property type="match status" value="3"/>
</dbReference>
<sequence>MIASRSRLFAASLTVLALAMAQGAVAQETRPASPSVNPSQDHPPAIILEPGQTPDAAPAEDEPEDGAPQEMTPGGDPATDVAGDDEPAEPPIPEVWSPIPTDAQGRSAYGLYLAGKLALMTGEGERGADLLAQAQALTPEQPRLREQAFTSALLSGDLDVAARLAPTADASPAFTEGGRLLAAVQTFVHGDARAADAALAARPIAAPHARAGLMVAPWIAGAAGDWTRALAAPPALGDPVTLAFARQNRALLLEKRRKYAEAEAELKALSDLPTLGALFHRPYGEFLERRGKRDQALAVYQAAMQGQTDLATARALARLQAGDPPPPVPDFRQGAAQALTTAAAQAVAERGNEFAVVYLRLALNLHEDAATQIQLAQVLDRVGLKSAARTALSRVGPEDPVLYASARAQLAINLEEDGQSEAALTELRAAAAAQPDDPRIALVLAGQLIQAQQFEAALALLNGPLLNTADQGANIHFLRGAALESLDRIPEAEAELWAAHQADPNNADVLNYLGYLWVDKGLRVDQGAGLLAQAHAAEPENGNIQDSLGWAQFKQGYYDTAVVTLEEAADKEPANPEITDHLGDAYWKVGRRREAVWLWNRVLSLDPEPERKAEVERKIANGLDGAGPATGVPQ</sequence>
<evidence type="ECO:0000256" key="6">
    <source>
        <dbReference type="SAM" id="SignalP"/>
    </source>
</evidence>
<dbReference type="GeneID" id="88839491"/>
<comment type="caution">
    <text evidence="7">The sequence shown here is derived from an EMBL/GenBank/DDBJ whole genome shotgun (WGS) entry which is preliminary data.</text>
</comment>
<dbReference type="PANTHER" id="PTHR44858:SF17">
    <property type="match status" value="1"/>
</dbReference>